<dbReference type="Proteomes" id="UP000054477">
    <property type="component" value="Unassembled WGS sequence"/>
</dbReference>
<reference evidence="2" key="2">
    <citation type="submission" date="2015-01" db="EMBL/GenBank/DDBJ databases">
        <title>Evolutionary Origins and Diversification of the Mycorrhizal Mutualists.</title>
        <authorList>
            <consortium name="DOE Joint Genome Institute"/>
            <consortium name="Mycorrhizal Genomics Consortium"/>
            <person name="Kohler A."/>
            <person name="Kuo A."/>
            <person name="Nagy L.G."/>
            <person name="Floudas D."/>
            <person name="Copeland A."/>
            <person name="Barry K.W."/>
            <person name="Cichocki N."/>
            <person name="Veneault-Fourrey C."/>
            <person name="LaButti K."/>
            <person name="Lindquist E.A."/>
            <person name="Lipzen A."/>
            <person name="Lundell T."/>
            <person name="Morin E."/>
            <person name="Murat C."/>
            <person name="Riley R."/>
            <person name="Ohm R."/>
            <person name="Sun H."/>
            <person name="Tunlid A."/>
            <person name="Henrissat B."/>
            <person name="Grigoriev I.V."/>
            <person name="Hibbett D.S."/>
            <person name="Martin F."/>
        </authorList>
    </citation>
    <scope>NUCLEOTIDE SEQUENCE [LARGE SCALE GENOMIC DNA]</scope>
    <source>
        <strain evidence="2">LaAM-08-1</strain>
    </source>
</reference>
<dbReference type="AlphaFoldDB" id="A0A0C9WLK6"/>
<evidence type="ECO:0000313" key="2">
    <source>
        <dbReference type="Proteomes" id="UP000054477"/>
    </source>
</evidence>
<dbReference type="EMBL" id="KN839203">
    <property type="protein sequence ID" value="KIJ90375.1"/>
    <property type="molecule type" value="Genomic_DNA"/>
</dbReference>
<keyword evidence="2" id="KW-1185">Reference proteome</keyword>
<evidence type="ECO:0000313" key="1">
    <source>
        <dbReference type="EMBL" id="KIJ90375.1"/>
    </source>
</evidence>
<reference evidence="1 2" key="1">
    <citation type="submission" date="2014-04" db="EMBL/GenBank/DDBJ databases">
        <authorList>
            <consortium name="DOE Joint Genome Institute"/>
            <person name="Kuo A."/>
            <person name="Kohler A."/>
            <person name="Nagy L.G."/>
            <person name="Floudas D."/>
            <person name="Copeland A."/>
            <person name="Barry K.W."/>
            <person name="Cichocki N."/>
            <person name="Veneault-Fourrey C."/>
            <person name="LaButti K."/>
            <person name="Lindquist E.A."/>
            <person name="Lipzen A."/>
            <person name="Lundell T."/>
            <person name="Morin E."/>
            <person name="Murat C."/>
            <person name="Sun H."/>
            <person name="Tunlid A."/>
            <person name="Henrissat B."/>
            <person name="Grigoriev I.V."/>
            <person name="Hibbett D.S."/>
            <person name="Martin F."/>
            <person name="Nordberg H.P."/>
            <person name="Cantor M.N."/>
            <person name="Hua S.X."/>
        </authorList>
    </citation>
    <scope>NUCLEOTIDE SEQUENCE [LARGE SCALE GENOMIC DNA]</scope>
    <source>
        <strain evidence="1 2">LaAM-08-1</strain>
    </source>
</reference>
<gene>
    <name evidence="1" type="ORF">K443DRAFT_660279</name>
</gene>
<dbReference type="HOGENOM" id="CLU_2812806_0_0_1"/>
<sequence length="67" mass="7441">MFDPRRAAIKLFILKCNGFSLTSPVNDGSPPTLSHSNSILCHSPLRSEKPSARREEALAKVTQHHPF</sequence>
<accession>A0A0C9WLK6</accession>
<proteinExistence type="predicted"/>
<name>A0A0C9WLK6_9AGAR</name>
<organism evidence="1 2">
    <name type="scientific">Laccaria amethystina LaAM-08-1</name>
    <dbReference type="NCBI Taxonomy" id="1095629"/>
    <lineage>
        <taxon>Eukaryota</taxon>
        <taxon>Fungi</taxon>
        <taxon>Dikarya</taxon>
        <taxon>Basidiomycota</taxon>
        <taxon>Agaricomycotina</taxon>
        <taxon>Agaricomycetes</taxon>
        <taxon>Agaricomycetidae</taxon>
        <taxon>Agaricales</taxon>
        <taxon>Agaricineae</taxon>
        <taxon>Hydnangiaceae</taxon>
        <taxon>Laccaria</taxon>
    </lineage>
</organism>
<protein>
    <submittedName>
        <fullName evidence="1">Uncharacterized protein</fullName>
    </submittedName>
</protein>